<feature type="transmembrane region" description="Helical" evidence="3">
    <location>
        <begin position="115"/>
        <end position="138"/>
    </location>
</feature>
<accession>A0A6N2QXF6</accession>
<sequence>MTENYNENNRKKRTSEMREHRRARYNDDYSRDNSISWGSIIAGAISFAAVFTVLSLLVGALGLGIFSPNNENPLQSMGIGVGIATIIILIISFAISGFISGAFSKGQSLLHGFMSWALSIMLLFGLVTSILSSAFGLASSAAKSVANTAGNVAGSVASTAADGAGNVLSSVGDSISEVDTKELEKNIEDALKETDVKELQPGYLKSQLDESKDEIAEAGKELVTNPENSDQIIDDLAKSLEKKAKNITDSVDKKTIQEEVYKNSDLSEKESEEAVNNIYDGMDKASKEASKQIENAKDSLEKAKKDVDKTVEKAKDGAESATNKASAGAVLVFLFLIVGLAIEVYTAKIGEQYVNNL</sequence>
<gene>
    <name evidence="4" type="ORF">AVLFYP127_00072</name>
</gene>
<keyword evidence="1" id="KW-0175">Coiled coil</keyword>
<keyword evidence="3" id="KW-0812">Transmembrane</keyword>
<feature type="transmembrane region" description="Helical" evidence="3">
    <location>
        <begin position="40"/>
        <end position="66"/>
    </location>
</feature>
<evidence type="ECO:0000256" key="3">
    <source>
        <dbReference type="SAM" id="Phobius"/>
    </source>
</evidence>
<feature type="region of interest" description="Disordered" evidence="2">
    <location>
        <begin position="1"/>
        <end position="21"/>
    </location>
</feature>
<keyword evidence="3" id="KW-0472">Membrane</keyword>
<dbReference type="EMBL" id="CACRSW010000001">
    <property type="protein sequence ID" value="VYS73146.1"/>
    <property type="molecule type" value="Genomic_DNA"/>
</dbReference>
<name>A0A6N2QXF6_9FIRM</name>
<keyword evidence="3" id="KW-1133">Transmembrane helix</keyword>
<evidence type="ECO:0000256" key="2">
    <source>
        <dbReference type="SAM" id="MobiDB-lite"/>
    </source>
</evidence>
<feature type="transmembrane region" description="Helical" evidence="3">
    <location>
        <begin position="78"/>
        <end position="103"/>
    </location>
</feature>
<reference evidence="4" key="1">
    <citation type="submission" date="2019-11" db="EMBL/GenBank/DDBJ databases">
        <authorList>
            <person name="Feng L."/>
        </authorList>
    </citation>
    <scope>NUCLEOTIDE SEQUENCE</scope>
    <source>
        <strain evidence="4">AvaginalisLFYP127</strain>
    </source>
</reference>
<organism evidence="4">
    <name type="scientific">Anaerococcus vaginalis</name>
    <dbReference type="NCBI Taxonomy" id="33037"/>
    <lineage>
        <taxon>Bacteria</taxon>
        <taxon>Bacillati</taxon>
        <taxon>Bacillota</taxon>
        <taxon>Tissierellia</taxon>
        <taxon>Tissierellales</taxon>
        <taxon>Peptoniphilaceae</taxon>
        <taxon>Anaerococcus</taxon>
    </lineage>
</organism>
<proteinExistence type="predicted"/>
<evidence type="ECO:0000256" key="1">
    <source>
        <dbReference type="SAM" id="Coils"/>
    </source>
</evidence>
<dbReference type="AlphaFoldDB" id="A0A6N2QXF6"/>
<evidence type="ECO:0000313" key="4">
    <source>
        <dbReference type="EMBL" id="VYS73146.1"/>
    </source>
</evidence>
<feature type="coiled-coil region" evidence="1">
    <location>
        <begin position="286"/>
        <end position="313"/>
    </location>
</feature>
<feature type="transmembrane region" description="Helical" evidence="3">
    <location>
        <begin position="325"/>
        <end position="347"/>
    </location>
</feature>
<protein>
    <submittedName>
        <fullName evidence="4">Uncharacterized protein</fullName>
    </submittedName>
</protein>
<dbReference type="RefSeq" id="WP_070606033.1">
    <property type="nucleotide sequence ID" value="NZ_CACRSW010000001.1"/>
</dbReference>